<gene>
    <name evidence="1" type="ORF">EVAR_47414_1</name>
</gene>
<dbReference type="AlphaFoldDB" id="A0A4C1Y3L3"/>
<organism evidence="1 2">
    <name type="scientific">Eumeta variegata</name>
    <name type="common">Bagworm moth</name>
    <name type="synonym">Eumeta japonica</name>
    <dbReference type="NCBI Taxonomy" id="151549"/>
    <lineage>
        <taxon>Eukaryota</taxon>
        <taxon>Metazoa</taxon>
        <taxon>Ecdysozoa</taxon>
        <taxon>Arthropoda</taxon>
        <taxon>Hexapoda</taxon>
        <taxon>Insecta</taxon>
        <taxon>Pterygota</taxon>
        <taxon>Neoptera</taxon>
        <taxon>Endopterygota</taxon>
        <taxon>Lepidoptera</taxon>
        <taxon>Glossata</taxon>
        <taxon>Ditrysia</taxon>
        <taxon>Tineoidea</taxon>
        <taxon>Psychidae</taxon>
        <taxon>Oiketicinae</taxon>
        <taxon>Eumeta</taxon>
    </lineage>
</organism>
<reference evidence="1 2" key="1">
    <citation type="journal article" date="2019" name="Commun. Biol.">
        <title>The bagworm genome reveals a unique fibroin gene that provides high tensile strength.</title>
        <authorList>
            <person name="Kono N."/>
            <person name="Nakamura H."/>
            <person name="Ohtoshi R."/>
            <person name="Tomita M."/>
            <person name="Numata K."/>
            <person name="Arakawa K."/>
        </authorList>
    </citation>
    <scope>NUCLEOTIDE SEQUENCE [LARGE SCALE GENOMIC DNA]</scope>
</reference>
<accession>A0A4C1Y3L3</accession>
<evidence type="ECO:0000313" key="2">
    <source>
        <dbReference type="Proteomes" id="UP000299102"/>
    </source>
</evidence>
<name>A0A4C1Y3L3_EUMVA</name>
<keyword evidence="2" id="KW-1185">Reference proteome</keyword>
<sequence length="197" mass="21140">MSTDHANDHVLDSESTLDLILIKLSKESIPSYEKHAQQGRGISGESSAPLTRYAARALQSRSAPRALRSRRQPPLPPAPTHSDLCIALISCAIHSSHAVCILPYCAVCSILSNCGYKADCSIRSVTMLNMIVLTVSLLQLSNESGRGAELLLWSLERGRILDTPPAAPSTAVQCCRADLQCVLANSGGNIDCDIFII</sequence>
<evidence type="ECO:0000313" key="1">
    <source>
        <dbReference type="EMBL" id="GBP69139.1"/>
    </source>
</evidence>
<protein>
    <submittedName>
        <fullName evidence="1">Uncharacterized protein</fullName>
    </submittedName>
</protein>
<dbReference type="Proteomes" id="UP000299102">
    <property type="component" value="Unassembled WGS sequence"/>
</dbReference>
<proteinExistence type="predicted"/>
<comment type="caution">
    <text evidence="1">The sequence shown here is derived from an EMBL/GenBank/DDBJ whole genome shotgun (WGS) entry which is preliminary data.</text>
</comment>
<dbReference type="EMBL" id="BGZK01001031">
    <property type="protein sequence ID" value="GBP69139.1"/>
    <property type="molecule type" value="Genomic_DNA"/>
</dbReference>